<dbReference type="PANTHER" id="PTHR48025:SF1">
    <property type="entry name" value="RRM DOMAIN-CONTAINING PROTEIN"/>
    <property type="match status" value="1"/>
</dbReference>
<feature type="domain" description="RRM" evidence="4">
    <location>
        <begin position="307"/>
        <end position="397"/>
    </location>
</feature>
<evidence type="ECO:0000313" key="6">
    <source>
        <dbReference type="Proteomes" id="UP000000600"/>
    </source>
</evidence>
<dbReference type="KEGG" id="ptm:GSPATT00010168001"/>
<dbReference type="CDD" id="cd00590">
    <property type="entry name" value="RRM_SF"/>
    <property type="match status" value="3"/>
</dbReference>
<dbReference type="Gene3D" id="3.30.70.330">
    <property type="match status" value="3"/>
</dbReference>
<dbReference type="GeneID" id="5027077"/>
<organism evidence="5 6">
    <name type="scientific">Paramecium tetraurelia</name>
    <dbReference type="NCBI Taxonomy" id="5888"/>
    <lineage>
        <taxon>Eukaryota</taxon>
        <taxon>Sar</taxon>
        <taxon>Alveolata</taxon>
        <taxon>Ciliophora</taxon>
        <taxon>Intramacronucleata</taxon>
        <taxon>Oligohymenophorea</taxon>
        <taxon>Peniculida</taxon>
        <taxon>Parameciidae</taxon>
        <taxon>Paramecium</taxon>
    </lineage>
</organism>
<evidence type="ECO:0000259" key="4">
    <source>
        <dbReference type="PROSITE" id="PS50102"/>
    </source>
</evidence>
<evidence type="ECO:0000313" key="5">
    <source>
        <dbReference type="EMBL" id="CAK73895.1"/>
    </source>
</evidence>
<keyword evidence="6" id="KW-1185">Reference proteome</keyword>
<dbReference type="SMART" id="SM00360">
    <property type="entry name" value="RRM"/>
    <property type="match status" value="3"/>
</dbReference>
<keyword evidence="1 2" id="KW-0694">RNA-binding</keyword>
<dbReference type="InterPro" id="IPR012677">
    <property type="entry name" value="Nucleotide-bd_a/b_plait_sf"/>
</dbReference>
<accession>A0CSX8</accession>
<dbReference type="GO" id="GO:0003730">
    <property type="term" value="F:mRNA 3'-UTR binding"/>
    <property type="evidence" value="ECO:0000318"/>
    <property type="project" value="GO_Central"/>
</dbReference>
<dbReference type="FunFam" id="3.30.70.330:FF:001005">
    <property type="entry name" value="Uncharacterized protein"/>
    <property type="match status" value="1"/>
</dbReference>
<sequence length="406" mass="48025">MDEDQTQQEEGEIQSVKIKKDKLTKQSKGQAFITFRNRDSAEQARKKFNNQVFIENKIRVKPYFNFHKVDKKANIFIRNLPEDADYLELEQEFSRFGKVLSVDVHRDQSGKQLNYGYLQYETKEDAEKLMKRILNHPITHKGKLMKLEKFKDLSERKANQHLFTQEHLHLNIVVRSFEYGWLLVIKDYLTRVQGDQVMDCFVRIDSVTKQPWAIVTFETYKEAKANLDKCEALRKHPCFNSNSQKVIELIKKYGPPVNSDGSISFTIEQITPFFEEMNKDPHDIFKGENDNFFFNLAYNNLLKIDERLMVIQNIKKDVTKDQILEFLSQFGRVISLKIGKTKNSRIQFQQCFVHYQTMQDLKRARSELFDDKNEKTIKQRKEIFKDGHPVESTKKKLQSWQSIVQG</sequence>
<gene>
    <name evidence="5" type="ORF">GSPATT00010168001</name>
</gene>
<dbReference type="GO" id="GO:0005634">
    <property type="term" value="C:nucleus"/>
    <property type="evidence" value="ECO:0000318"/>
    <property type="project" value="GO_Central"/>
</dbReference>
<proteinExistence type="predicted"/>
<protein>
    <recommendedName>
        <fullName evidence="4">RRM domain-containing protein</fullName>
    </recommendedName>
</protein>
<dbReference type="InParanoid" id="A0CSX8"/>
<feature type="domain" description="RRM" evidence="4">
    <location>
        <begin position="1"/>
        <end position="65"/>
    </location>
</feature>
<dbReference type="Pfam" id="PF00076">
    <property type="entry name" value="RRM_1"/>
    <property type="match status" value="3"/>
</dbReference>
<dbReference type="InterPro" id="IPR035979">
    <property type="entry name" value="RBD_domain_sf"/>
</dbReference>
<dbReference type="InterPro" id="IPR000504">
    <property type="entry name" value="RRM_dom"/>
</dbReference>
<dbReference type="GO" id="GO:0008143">
    <property type="term" value="F:poly(A) binding"/>
    <property type="evidence" value="ECO:0000318"/>
    <property type="project" value="GO_Central"/>
</dbReference>
<dbReference type="PANTHER" id="PTHR48025">
    <property type="entry name" value="OS02G0815200 PROTEIN"/>
    <property type="match status" value="1"/>
</dbReference>
<dbReference type="SUPFAM" id="SSF54928">
    <property type="entry name" value="RNA-binding domain, RBD"/>
    <property type="match status" value="2"/>
</dbReference>
<dbReference type="EMBL" id="CT868163">
    <property type="protein sequence ID" value="CAK73895.1"/>
    <property type="molecule type" value="Genomic_DNA"/>
</dbReference>
<dbReference type="STRING" id="5888.A0CSX8"/>
<dbReference type="RefSeq" id="XP_001441292.1">
    <property type="nucleotide sequence ID" value="XM_001441255.1"/>
</dbReference>
<dbReference type="PROSITE" id="PS50102">
    <property type="entry name" value="RRM"/>
    <property type="match status" value="3"/>
</dbReference>
<dbReference type="GO" id="GO:1990904">
    <property type="term" value="C:ribonucleoprotein complex"/>
    <property type="evidence" value="ECO:0000318"/>
    <property type="project" value="GO_Central"/>
</dbReference>
<dbReference type="Proteomes" id="UP000000600">
    <property type="component" value="Unassembled WGS sequence"/>
</dbReference>
<evidence type="ECO:0000256" key="1">
    <source>
        <dbReference type="ARBA" id="ARBA00022884"/>
    </source>
</evidence>
<evidence type="ECO:0000256" key="3">
    <source>
        <dbReference type="SAM" id="MobiDB-lite"/>
    </source>
</evidence>
<dbReference type="eggNOG" id="KOG0123">
    <property type="taxonomic scope" value="Eukaryota"/>
</dbReference>
<name>A0CSX8_PARTE</name>
<dbReference type="InterPro" id="IPR050502">
    <property type="entry name" value="Euk_RNA-bind_prot"/>
</dbReference>
<feature type="compositionally biased region" description="Acidic residues" evidence="3">
    <location>
        <begin position="1"/>
        <end position="12"/>
    </location>
</feature>
<dbReference type="GO" id="GO:0008266">
    <property type="term" value="F:poly(U) RNA binding"/>
    <property type="evidence" value="ECO:0000318"/>
    <property type="project" value="GO_Central"/>
</dbReference>
<feature type="domain" description="RRM" evidence="4">
    <location>
        <begin position="73"/>
        <end position="152"/>
    </location>
</feature>
<dbReference type="AlphaFoldDB" id="A0CSX8"/>
<dbReference type="GO" id="GO:0005829">
    <property type="term" value="C:cytosol"/>
    <property type="evidence" value="ECO:0000318"/>
    <property type="project" value="GO_Central"/>
</dbReference>
<reference evidence="5 6" key="1">
    <citation type="journal article" date="2006" name="Nature">
        <title>Global trends of whole-genome duplications revealed by the ciliate Paramecium tetraurelia.</title>
        <authorList>
            <consortium name="Genoscope"/>
            <person name="Aury J.-M."/>
            <person name="Jaillon O."/>
            <person name="Duret L."/>
            <person name="Noel B."/>
            <person name="Jubin C."/>
            <person name="Porcel B.M."/>
            <person name="Segurens B."/>
            <person name="Daubin V."/>
            <person name="Anthouard V."/>
            <person name="Aiach N."/>
            <person name="Arnaiz O."/>
            <person name="Billaut A."/>
            <person name="Beisson J."/>
            <person name="Blanc I."/>
            <person name="Bouhouche K."/>
            <person name="Camara F."/>
            <person name="Duharcourt S."/>
            <person name="Guigo R."/>
            <person name="Gogendeau D."/>
            <person name="Katinka M."/>
            <person name="Keller A.-M."/>
            <person name="Kissmehl R."/>
            <person name="Klotz C."/>
            <person name="Koll F."/>
            <person name="Le Moue A."/>
            <person name="Lepere C."/>
            <person name="Malinsky S."/>
            <person name="Nowacki M."/>
            <person name="Nowak J.K."/>
            <person name="Plattner H."/>
            <person name="Poulain J."/>
            <person name="Ruiz F."/>
            <person name="Serrano V."/>
            <person name="Zagulski M."/>
            <person name="Dessen P."/>
            <person name="Betermier M."/>
            <person name="Weissenbach J."/>
            <person name="Scarpelli C."/>
            <person name="Schachter V."/>
            <person name="Sperling L."/>
            <person name="Meyer E."/>
            <person name="Cohen J."/>
            <person name="Wincker P."/>
        </authorList>
    </citation>
    <scope>NUCLEOTIDE SEQUENCE [LARGE SCALE GENOMIC DNA]</scope>
    <source>
        <strain evidence="5 6">Stock d4-2</strain>
    </source>
</reference>
<feature type="region of interest" description="Disordered" evidence="3">
    <location>
        <begin position="1"/>
        <end position="21"/>
    </location>
</feature>
<dbReference type="HOGENOM" id="CLU_678752_0_0_1"/>
<evidence type="ECO:0000256" key="2">
    <source>
        <dbReference type="PROSITE-ProRule" id="PRU00176"/>
    </source>
</evidence>
<dbReference type="OrthoDB" id="304530at2759"/>